<dbReference type="Proteomes" id="UP001303946">
    <property type="component" value="Chromosome"/>
</dbReference>
<organism evidence="2 3">
    <name type="scientific">Piscinibacter gummiphilus</name>
    <dbReference type="NCBI Taxonomy" id="946333"/>
    <lineage>
        <taxon>Bacteria</taxon>
        <taxon>Pseudomonadati</taxon>
        <taxon>Pseudomonadota</taxon>
        <taxon>Betaproteobacteria</taxon>
        <taxon>Burkholderiales</taxon>
        <taxon>Sphaerotilaceae</taxon>
        <taxon>Piscinibacter</taxon>
    </lineage>
</organism>
<evidence type="ECO:0000259" key="1">
    <source>
        <dbReference type="Pfam" id="PF18922"/>
    </source>
</evidence>
<evidence type="ECO:0000313" key="3">
    <source>
        <dbReference type="Proteomes" id="UP001303946"/>
    </source>
</evidence>
<reference evidence="2 3" key="1">
    <citation type="submission" date="2023-10" db="EMBL/GenBank/DDBJ databases">
        <title>Bacteria for the degradation of biodegradable plastic PBAT(Polybutylene adipate terephthalate).</title>
        <authorList>
            <person name="Weon H.-Y."/>
            <person name="Yeon J."/>
        </authorList>
    </citation>
    <scope>NUCLEOTIDE SEQUENCE [LARGE SCALE GENOMIC DNA]</scope>
    <source>
        <strain evidence="2 3">SBD 7-3</strain>
    </source>
</reference>
<gene>
    <name evidence="2" type="ORF">RXV79_20555</name>
</gene>
<keyword evidence="3" id="KW-1185">Reference proteome</keyword>
<dbReference type="Pfam" id="PF18922">
    <property type="entry name" value="DUF5672"/>
    <property type="match status" value="1"/>
</dbReference>
<accession>A0ABZ0CQX7</accession>
<proteinExistence type="predicted"/>
<dbReference type="EMBL" id="CP136336">
    <property type="protein sequence ID" value="WOB07299.1"/>
    <property type="molecule type" value="Genomic_DNA"/>
</dbReference>
<dbReference type="InterPro" id="IPR043729">
    <property type="entry name" value="DUF5672"/>
</dbReference>
<protein>
    <submittedName>
        <fullName evidence="2">DUF5672 family protein</fullName>
    </submittedName>
</protein>
<evidence type="ECO:0000313" key="2">
    <source>
        <dbReference type="EMBL" id="WOB07299.1"/>
    </source>
</evidence>
<name>A0ABZ0CQX7_9BURK</name>
<dbReference type="RefSeq" id="WP_316699970.1">
    <property type="nucleotide sequence ID" value="NZ_CP136336.1"/>
</dbReference>
<sequence length="286" mass="33344">MKDSKRVVILITVHQPTFTPLEEISLRQCFEVLGHYPIKLVCPEGMDTSAYRAVIPQIEVDHIPPHWQSSYANFTLMKIEPFLYRRYAQYEYVLFYELDAFVFRDDLAAWCDRGLDYIGAPWFEGMVAAKENAAVHGVGNGGFSLRKVSAMLRGRLSKRLWLRLLATEARQKPLQALRRFIVDLPRIAFGRDTTINYQRGEDSFWGLVVNRHLPWFKVASFDEARQFSFETLPRRLYKLNGERLPFGCHAWTRYDLEFFRPHIEACGYNLDGLVPRSTFHTLEKVG</sequence>
<feature type="domain" description="DUF5672" evidence="1">
    <location>
        <begin position="57"/>
        <end position="249"/>
    </location>
</feature>